<dbReference type="AlphaFoldDB" id="A0A9P4X5J1"/>
<organism evidence="7 8">
    <name type="scientific">Trichoderma lentiforme</name>
    <dbReference type="NCBI Taxonomy" id="1567552"/>
    <lineage>
        <taxon>Eukaryota</taxon>
        <taxon>Fungi</taxon>
        <taxon>Dikarya</taxon>
        <taxon>Ascomycota</taxon>
        <taxon>Pezizomycotina</taxon>
        <taxon>Sordariomycetes</taxon>
        <taxon>Hypocreomycetidae</taxon>
        <taxon>Hypocreales</taxon>
        <taxon>Hypocreaceae</taxon>
        <taxon>Trichoderma</taxon>
    </lineage>
</organism>
<evidence type="ECO:0000256" key="5">
    <source>
        <dbReference type="SAM" id="MobiDB-lite"/>
    </source>
</evidence>
<evidence type="ECO:0008006" key="9">
    <source>
        <dbReference type="Google" id="ProtNLM"/>
    </source>
</evidence>
<reference evidence="7 8" key="1">
    <citation type="submission" date="2018-06" db="EMBL/GenBank/DDBJ databases">
        <title>Genome analysis of cellulolytic fungus Trichoderma lentiforme CFAM-422.</title>
        <authorList>
            <person name="Steindorff A.S."/>
            <person name="Formighieri E.F."/>
            <person name="Midorikawa G.E.O."/>
            <person name="Tamietti M.S."/>
            <person name="Ramos E.Z."/>
            <person name="Silva A.S."/>
            <person name="Bon E.P.S."/>
            <person name="Mendes T.D."/>
            <person name="Damaso M.C.T."/>
            <person name="Favaro L.C.L."/>
        </authorList>
    </citation>
    <scope>NUCLEOTIDE SEQUENCE [LARGE SCALE GENOMIC DNA]</scope>
    <source>
        <strain evidence="7 8">CFAM-422</strain>
    </source>
</reference>
<feature type="transmembrane region" description="Helical" evidence="6">
    <location>
        <begin position="6"/>
        <end position="30"/>
    </location>
</feature>
<dbReference type="Proteomes" id="UP000801864">
    <property type="component" value="Unassembled WGS sequence"/>
</dbReference>
<keyword evidence="3 6" id="KW-1133">Transmembrane helix</keyword>
<feature type="transmembrane region" description="Helical" evidence="6">
    <location>
        <begin position="134"/>
        <end position="152"/>
    </location>
</feature>
<protein>
    <recommendedName>
        <fullName evidence="9">PQ loop repeat protein</fullName>
    </recommendedName>
</protein>
<evidence type="ECO:0000313" key="7">
    <source>
        <dbReference type="EMBL" id="KAF3059019.1"/>
    </source>
</evidence>
<feature type="transmembrane region" description="Helical" evidence="6">
    <location>
        <begin position="98"/>
        <end position="122"/>
    </location>
</feature>
<dbReference type="Gene3D" id="1.20.1280.290">
    <property type="match status" value="1"/>
</dbReference>
<accession>A0A9P4X5J1</accession>
<keyword evidence="2 6" id="KW-0812">Transmembrane</keyword>
<dbReference type="GO" id="GO:0016020">
    <property type="term" value="C:membrane"/>
    <property type="evidence" value="ECO:0007669"/>
    <property type="project" value="UniProtKB-SubCell"/>
</dbReference>
<feature type="transmembrane region" description="Helical" evidence="6">
    <location>
        <begin position="42"/>
        <end position="60"/>
    </location>
</feature>
<feature type="region of interest" description="Disordered" evidence="5">
    <location>
        <begin position="229"/>
        <end position="264"/>
    </location>
</feature>
<evidence type="ECO:0000256" key="4">
    <source>
        <dbReference type="ARBA" id="ARBA00023136"/>
    </source>
</evidence>
<evidence type="ECO:0000256" key="6">
    <source>
        <dbReference type="SAM" id="Phobius"/>
    </source>
</evidence>
<feature type="compositionally biased region" description="Polar residues" evidence="5">
    <location>
        <begin position="233"/>
        <end position="243"/>
    </location>
</feature>
<evidence type="ECO:0000256" key="3">
    <source>
        <dbReference type="ARBA" id="ARBA00022989"/>
    </source>
</evidence>
<name>A0A9P4X5J1_9HYPO</name>
<evidence type="ECO:0000256" key="1">
    <source>
        <dbReference type="ARBA" id="ARBA00004141"/>
    </source>
</evidence>
<comment type="caution">
    <text evidence="7">The sequence shown here is derived from an EMBL/GenBank/DDBJ whole genome shotgun (WGS) entry which is preliminary data.</text>
</comment>
<dbReference type="InterPro" id="IPR006603">
    <property type="entry name" value="PQ-loop_rpt"/>
</dbReference>
<evidence type="ECO:0000256" key="2">
    <source>
        <dbReference type="ARBA" id="ARBA00022692"/>
    </source>
</evidence>
<dbReference type="SMART" id="SM00679">
    <property type="entry name" value="CTNS"/>
    <property type="match status" value="2"/>
</dbReference>
<evidence type="ECO:0000313" key="8">
    <source>
        <dbReference type="Proteomes" id="UP000801864"/>
    </source>
</evidence>
<proteinExistence type="predicted"/>
<comment type="subcellular location">
    <subcellularLocation>
        <location evidence="1">Membrane</location>
        <topology evidence="1">Multi-pass membrane protein</topology>
    </subcellularLocation>
</comment>
<feature type="compositionally biased region" description="Polar residues" evidence="5">
    <location>
        <begin position="254"/>
        <end position="264"/>
    </location>
</feature>
<keyword evidence="4 6" id="KW-0472">Membrane</keyword>
<feature type="transmembrane region" description="Helical" evidence="6">
    <location>
        <begin position="190"/>
        <end position="216"/>
    </location>
</feature>
<keyword evidence="8" id="KW-1185">Reference proteome</keyword>
<sequence length="291" mass="31932">MDNPVAANVLGTAGAVCWSVQMQLIPQIIINYRRHNTTGLQPSMMMLWACAGVPLGVYNITKNFNIALRIQPQILTLLSLVTWAQCRYYDKKWPISRCLLVAIPIALLMAGIQIGLIFALRAAHSKHLTWPDTLMASLSAAFLAAGVLRHYWDIYVHRSVRGISFIFVGIDAAGDLFSLISVFFQPTLDILGMVIYGTELVLWIGVFACGGYFNLLPWVKQNLKMRSEADGSPSASEMSADPTTQPPHGISLRNMPSSTSVFRTPSSEFTVARARAGFHDTDDDAGIVSQG</sequence>
<dbReference type="Pfam" id="PF04193">
    <property type="entry name" value="PQ-loop"/>
    <property type="match status" value="2"/>
</dbReference>
<dbReference type="PANTHER" id="PTHR16201">
    <property type="entry name" value="SEVEN TRANSMEMBRANE PROTEIN 1-RELATED"/>
    <property type="match status" value="1"/>
</dbReference>
<dbReference type="PANTHER" id="PTHR16201:SF37">
    <property type="entry name" value="PQ-LOOP REPEAT-CONTAINING PROTEIN"/>
    <property type="match status" value="1"/>
</dbReference>
<feature type="transmembrane region" description="Helical" evidence="6">
    <location>
        <begin position="164"/>
        <end position="184"/>
    </location>
</feature>
<dbReference type="InterPro" id="IPR051415">
    <property type="entry name" value="LAAT-1"/>
</dbReference>
<dbReference type="EMBL" id="QLNT01000025">
    <property type="protein sequence ID" value="KAF3059019.1"/>
    <property type="molecule type" value="Genomic_DNA"/>
</dbReference>
<gene>
    <name evidence="7" type="ORF">CFAM422_011703</name>
</gene>